<dbReference type="EMBL" id="FMHU01000002">
    <property type="protein sequence ID" value="SCL21655.1"/>
    <property type="molecule type" value="Genomic_DNA"/>
</dbReference>
<reference evidence="3" key="1">
    <citation type="submission" date="2016-06" db="EMBL/GenBank/DDBJ databases">
        <authorList>
            <person name="Varghese N."/>
        </authorList>
    </citation>
    <scope>NUCLEOTIDE SEQUENCE [LARGE SCALE GENOMIC DNA]</scope>
    <source>
        <strain evidence="3">DSM 46123</strain>
    </source>
</reference>
<accession>A0A1C6RWY9</accession>
<evidence type="ECO:0000256" key="1">
    <source>
        <dbReference type="SAM" id="MobiDB-lite"/>
    </source>
</evidence>
<dbReference type="STRING" id="47866.GA0074694_3102"/>
<feature type="region of interest" description="Disordered" evidence="1">
    <location>
        <begin position="175"/>
        <end position="214"/>
    </location>
</feature>
<organism evidence="2 3">
    <name type="scientific">Micromonospora inyonensis</name>
    <dbReference type="NCBI Taxonomy" id="47866"/>
    <lineage>
        <taxon>Bacteria</taxon>
        <taxon>Bacillati</taxon>
        <taxon>Actinomycetota</taxon>
        <taxon>Actinomycetes</taxon>
        <taxon>Micromonosporales</taxon>
        <taxon>Micromonosporaceae</taxon>
        <taxon>Micromonospora</taxon>
    </lineage>
</organism>
<evidence type="ECO:0000313" key="3">
    <source>
        <dbReference type="Proteomes" id="UP000198906"/>
    </source>
</evidence>
<dbReference type="RefSeq" id="WP_091459268.1">
    <property type="nucleotide sequence ID" value="NZ_FMHU01000002.1"/>
</dbReference>
<evidence type="ECO:0000313" key="2">
    <source>
        <dbReference type="EMBL" id="SCL21655.1"/>
    </source>
</evidence>
<feature type="compositionally biased region" description="Basic residues" evidence="1">
    <location>
        <begin position="197"/>
        <end position="214"/>
    </location>
</feature>
<name>A0A1C6RWY9_9ACTN</name>
<feature type="compositionally biased region" description="Basic and acidic residues" evidence="1">
    <location>
        <begin position="175"/>
        <end position="196"/>
    </location>
</feature>
<keyword evidence="3" id="KW-1185">Reference proteome</keyword>
<dbReference type="Proteomes" id="UP000198906">
    <property type="component" value="Unassembled WGS sequence"/>
</dbReference>
<protein>
    <submittedName>
        <fullName evidence="2">Uncharacterized protein</fullName>
    </submittedName>
</protein>
<gene>
    <name evidence="2" type="ORF">GA0074694_3102</name>
</gene>
<proteinExistence type="predicted"/>
<sequence>MTLLRYGYTIADLQRLARLVAATTHTSTSHADRYQEAYSAIAEHLYTTTSRPDDHDLVHAGRAAVLTAMRHTLRHHGYDTNTPGAGTGDRPRYVTYWRWIGQPAPGHDDHIIDAVAVRQILPLLTAQEQAAVNALAAFDTYQAAAAALGIPYGRFCDRLARARHRFLTYWHEHEQPSRPWTSDRRDGGPDSRDPRRVMKRFRERQRYAARTKAA</sequence>
<dbReference type="AlphaFoldDB" id="A0A1C6RWY9"/>